<feature type="region of interest" description="Disordered" evidence="1">
    <location>
        <begin position="56"/>
        <end position="87"/>
    </location>
</feature>
<dbReference type="Proteomes" id="UP000280104">
    <property type="component" value="Chromosome II"/>
</dbReference>
<gene>
    <name evidence="2" type="ORF">CAMPLR22A2D_LOCUS1128</name>
</gene>
<protein>
    <submittedName>
        <fullName evidence="2">Uncharacterized protein</fullName>
    </submittedName>
</protein>
<name>A0A7H4LD42_WHEAT</name>
<evidence type="ECO:0000256" key="1">
    <source>
        <dbReference type="SAM" id="MobiDB-lite"/>
    </source>
</evidence>
<feature type="compositionally biased region" description="Basic and acidic residues" evidence="1">
    <location>
        <begin position="56"/>
        <end position="66"/>
    </location>
</feature>
<dbReference type="EMBL" id="LS480641">
    <property type="protein sequence ID" value="SPT16530.1"/>
    <property type="molecule type" value="Genomic_DNA"/>
</dbReference>
<feature type="region of interest" description="Disordered" evidence="1">
    <location>
        <begin position="147"/>
        <end position="180"/>
    </location>
</feature>
<reference evidence="2 3" key="1">
    <citation type="submission" date="2018-05" db="EMBL/GenBank/DDBJ databases">
        <authorList>
            <person name="Thind KAUR A."/>
        </authorList>
    </citation>
    <scope>NUCLEOTIDE SEQUENCE [LARGE SCALE GENOMIC DNA]</scope>
</reference>
<evidence type="ECO:0000313" key="3">
    <source>
        <dbReference type="Proteomes" id="UP000280104"/>
    </source>
</evidence>
<sequence>MMNFVRAQIKKAADETETILETTPVGKSDGEGALRAFIKRQGQRLRRLSNLVSCRDPEYVSPERSRSVTPSDPTSGHGDPLEDEDVGVVTQEVADDMTLGTYQVRSADELKPRKGINKYTPEDFTQRGKRTVGTSRMAALDDYVDDVEEPEPEPERVALPRKAKKIASRRGGGAKKRTRN</sequence>
<evidence type="ECO:0000313" key="2">
    <source>
        <dbReference type="EMBL" id="SPT16530.1"/>
    </source>
</evidence>
<feature type="compositionally biased region" description="Basic residues" evidence="1">
    <location>
        <begin position="159"/>
        <end position="180"/>
    </location>
</feature>
<accession>A0A7H4LD42</accession>
<organism evidence="2 3">
    <name type="scientific">Triticum aestivum</name>
    <name type="common">Wheat</name>
    <dbReference type="NCBI Taxonomy" id="4565"/>
    <lineage>
        <taxon>Eukaryota</taxon>
        <taxon>Viridiplantae</taxon>
        <taxon>Streptophyta</taxon>
        <taxon>Embryophyta</taxon>
        <taxon>Tracheophyta</taxon>
        <taxon>Spermatophyta</taxon>
        <taxon>Magnoliopsida</taxon>
        <taxon>Liliopsida</taxon>
        <taxon>Poales</taxon>
        <taxon>Poaceae</taxon>
        <taxon>BOP clade</taxon>
        <taxon>Pooideae</taxon>
        <taxon>Triticodae</taxon>
        <taxon>Triticeae</taxon>
        <taxon>Triticinae</taxon>
        <taxon>Triticum</taxon>
    </lineage>
</organism>
<dbReference type="AlphaFoldDB" id="A0A7H4LD42"/>
<proteinExistence type="predicted"/>